<name>A0A6J6E3S8_9ZZZZ</name>
<feature type="compositionally biased region" description="Polar residues" evidence="1">
    <location>
        <begin position="81"/>
        <end position="93"/>
    </location>
</feature>
<dbReference type="EMBL" id="CAEZTE010000074">
    <property type="protein sequence ID" value="CAB4568913.1"/>
    <property type="molecule type" value="Genomic_DNA"/>
</dbReference>
<evidence type="ECO:0000256" key="1">
    <source>
        <dbReference type="SAM" id="MobiDB-lite"/>
    </source>
</evidence>
<dbReference type="AlphaFoldDB" id="A0A6J6E3S8"/>
<protein>
    <submittedName>
        <fullName evidence="2">Unannotated protein</fullName>
    </submittedName>
</protein>
<gene>
    <name evidence="2" type="ORF">UFOPK1599_00980</name>
</gene>
<proteinExistence type="predicted"/>
<feature type="region of interest" description="Disordered" evidence="1">
    <location>
        <begin position="59"/>
        <end position="93"/>
    </location>
</feature>
<sequence>MAIAIPLVIAFVVFPTASREVRIFAPSPFTSPLISAMPCALSEIGPKVSIATITPTVVSNPVPASETANSDNTIEPPPNKNAPNTAEAINNAE</sequence>
<organism evidence="2">
    <name type="scientific">freshwater metagenome</name>
    <dbReference type="NCBI Taxonomy" id="449393"/>
    <lineage>
        <taxon>unclassified sequences</taxon>
        <taxon>metagenomes</taxon>
        <taxon>ecological metagenomes</taxon>
    </lineage>
</organism>
<accession>A0A6J6E3S8</accession>
<evidence type="ECO:0000313" key="2">
    <source>
        <dbReference type="EMBL" id="CAB4568913.1"/>
    </source>
</evidence>
<reference evidence="2" key="1">
    <citation type="submission" date="2020-05" db="EMBL/GenBank/DDBJ databases">
        <authorList>
            <person name="Chiriac C."/>
            <person name="Salcher M."/>
            <person name="Ghai R."/>
            <person name="Kavagutti S V."/>
        </authorList>
    </citation>
    <scope>NUCLEOTIDE SEQUENCE</scope>
</reference>